<gene>
    <name evidence="4" type="ORF">TBC1_11839</name>
</gene>
<reference evidence="4" key="1">
    <citation type="journal article" date="2015" name="Genome Announc.">
        <title>Draft Genome Sequence of Bacteroidales Strain TBC1, a Novel Isolate from a Methanogenic Wastewater Treatment System.</title>
        <authorList>
            <person name="Tourlousse D.M."/>
            <person name="Matsuura N."/>
            <person name="Sun L."/>
            <person name="Toyonaga M."/>
            <person name="Kuroda K."/>
            <person name="Ohashi A."/>
            <person name="Cruz R."/>
            <person name="Yamaguchi T."/>
            <person name="Sekiguchi Y."/>
        </authorList>
    </citation>
    <scope>NUCLEOTIDE SEQUENCE [LARGE SCALE GENOMIC DNA]</scope>
    <source>
        <strain evidence="4">TBC1</strain>
    </source>
</reference>
<keyword evidence="1" id="KW-0732">Signal</keyword>
<proteinExistence type="predicted"/>
<evidence type="ECO:0000259" key="3">
    <source>
        <dbReference type="Pfam" id="PF19313"/>
    </source>
</evidence>
<name>A0A0S7BY44_9BACT</name>
<dbReference type="EMBL" id="DF968182">
    <property type="protein sequence ID" value="GAP42702.1"/>
    <property type="molecule type" value="Genomic_DNA"/>
</dbReference>
<dbReference type="CDD" id="cd09618">
    <property type="entry name" value="CBM9_like_2"/>
    <property type="match status" value="1"/>
</dbReference>
<protein>
    <submittedName>
        <fullName evidence="4">Uncharacterized protein</fullName>
    </submittedName>
</protein>
<evidence type="ECO:0000259" key="2">
    <source>
        <dbReference type="Pfam" id="PF06452"/>
    </source>
</evidence>
<dbReference type="GO" id="GO:0030246">
    <property type="term" value="F:carbohydrate binding"/>
    <property type="evidence" value="ECO:0007669"/>
    <property type="project" value="InterPro"/>
</dbReference>
<dbReference type="Gene3D" id="2.60.40.1190">
    <property type="match status" value="1"/>
</dbReference>
<evidence type="ECO:0000313" key="4">
    <source>
        <dbReference type="EMBL" id="GAP42702.1"/>
    </source>
</evidence>
<feature type="chain" id="PRO_5006633349" evidence="1">
    <location>
        <begin position="24"/>
        <end position="814"/>
    </location>
</feature>
<dbReference type="InterPro" id="IPR010502">
    <property type="entry name" value="Carb-bd_dom_fam9"/>
</dbReference>
<dbReference type="GO" id="GO:0004553">
    <property type="term" value="F:hydrolase activity, hydrolyzing O-glycosyl compounds"/>
    <property type="evidence" value="ECO:0007669"/>
    <property type="project" value="InterPro"/>
</dbReference>
<dbReference type="GO" id="GO:0016052">
    <property type="term" value="P:carbohydrate catabolic process"/>
    <property type="evidence" value="ECO:0007669"/>
    <property type="project" value="InterPro"/>
</dbReference>
<dbReference type="InterPro" id="IPR045670">
    <property type="entry name" value="DUF5916"/>
</dbReference>
<feature type="signal peptide" evidence="1">
    <location>
        <begin position="1"/>
        <end position="23"/>
    </location>
</feature>
<keyword evidence="5" id="KW-1185">Reference proteome</keyword>
<evidence type="ECO:0000256" key="1">
    <source>
        <dbReference type="SAM" id="SignalP"/>
    </source>
</evidence>
<feature type="domain" description="Carbohydrate-binding" evidence="2">
    <location>
        <begin position="40"/>
        <end position="187"/>
    </location>
</feature>
<organism evidence="4">
    <name type="scientific">Lentimicrobium saccharophilum</name>
    <dbReference type="NCBI Taxonomy" id="1678841"/>
    <lineage>
        <taxon>Bacteria</taxon>
        <taxon>Pseudomonadati</taxon>
        <taxon>Bacteroidota</taxon>
        <taxon>Bacteroidia</taxon>
        <taxon>Bacteroidales</taxon>
        <taxon>Lentimicrobiaceae</taxon>
        <taxon>Lentimicrobium</taxon>
    </lineage>
</organism>
<evidence type="ECO:0000313" key="5">
    <source>
        <dbReference type="Proteomes" id="UP000053091"/>
    </source>
</evidence>
<dbReference type="Pfam" id="PF06452">
    <property type="entry name" value="CBM9_1"/>
    <property type="match status" value="1"/>
</dbReference>
<dbReference type="AlphaFoldDB" id="A0A0S7BY44"/>
<dbReference type="RefSeq" id="WP_062038909.1">
    <property type="nucleotide sequence ID" value="NZ_DF968182.1"/>
</dbReference>
<feature type="domain" description="DUF5916" evidence="3">
    <location>
        <begin position="227"/>
        <end position="811"/>
    </location>
</feature>
<sequence length="814" mass="92726">MRTFVLLSICIISIFTFSSASLAGVPPSAAINRTVTIPHIDGRISEGEWTNATVLSGFRQFEPVSDAEPSFETTVMLTYNDEAVYIAAIMYDRAPDSIARQLGERDNDDLNADYFGIAFDTYNNQQDAYYFAVSASGIQVDGRMLDETYSAVWYSEVDITDSGWIAEIRIPYSAIRFPGLPTQDWGFQAIRKIRRYREQIHWALEEKGAGNIQVHWGRLTGFESIRPPLRLSFTPYLSANMQHNSDPAFRSDPWSFAYNGGMDLKYGINESFTLDMILLPDFSQVQSDKIQKNLTALELIYDENRTFFNEGTDLFNKGELFYSRRIGRTPLRHYMVNSMLDETEVLTHNPVSARLLNAIKFSGRTGSGLGIGVFNAVTGNTWATAKDTVSGNEREILTDPATNYNIVVLDQALPNNSSVYFINTNVTRPGGWDDSNVTGAGATVGNKTKTYFAGLNFSASKWNKAGANPEFSWGENKTGYNYGAFLMKSRGKFQFSVYQSALDSNYNINDLGINRYKNQQNRGIYVSYRLYEPFGIFLNFSQSLGLDQIRALNNKTNINTLLTYKGNTTFKNYLTFWWGVSVSPSERYDYYEPRISGRYFLKPGYTQGWIGFSSDYRKKLAIDGQFYYTAEYDKKHYTWFEIGPVVRLSNRLSFKHTTGLGDNPGDLGFIGAYNNTVWFGKRDVKTLENSFSGKYMVSRLISTSLLLRHFWQTADYRGYYILNDDGGLVPDPDLVYDANFNYNFFSIDLAIGWEFAPGSMLSLVWKNNIESENKAYNIKYLENLDQLFNASQLNMISIKALYHLDYLMLKRRKH</sequence>
<dbReference type="Pfam" id="PF19313">
    <property type="entry name" value="DUF5916"/>
    <property type="match status" value="1"/>
</dbReference>
<dbReference type="STRING" id="1678841.TBC1_11839"/>
<dbReference type="OrthoDB" id="9786766at2"/>
<dbReference type="SUPFAM" id="SSF49344">
    <property type="entry name" value="CBD9-like"/>
    <property type="match status" value="1"/>
</dbReference>
<dbReference type="PATRIC" id="fig|1678841.3.peg.950"/>
<dbReference type="Proteomes" id="UP000053091">
    <property type="component" value="Unassembled WGS sequence"/>
</dbReference>
<accession>A0A0S7BY44</accession>